<name>A0A328ATN3_9CAUL</name>
<dbReference type="GO" id="GO:0016787">
    <property type="term" value="F:hydrolase activity"/>
    <property type="evidence" value="ECO:0007669"/>
    <property type="project" value="UniProtKB-KW"/>
</dbReference>
<feature type="chain" id="PRO_5016400980" evidence="1">
    <location>
        <begin position="25"/>
        <end position="695"/>
    </location>
</feature>
<dbReference type="AlphaFoldDB" id="A0A328ATN3"/>
<dbReference type="Pfam" id="PF14509">
    <property type="entry name" value="GH97_C"/>
    <property type="match status" value="1"/>
</dbReference>
<dbReference type="InterPro" id="IPR017853">
    <property type="entry name" value="GH"/>
</dbReference>
<evidence type="ECO:0000313" key="5">
    <source>
        <dbReference type="EMBL" id="RAK58330.1"/>
    </source>
</evidence>
<dbReference type="PANTHER" id="PTHR35803:SF1">
    <property type="entry name" value="GLUCAN 1,4-ALPHA-GLUCOSIDASE SUSB"/>
    <property type="match status" value="1"/>
</dbReference>
<dbReference type="Proteomes" id="UP000249842">
    <property type="component" value="Unassembled WGS sequence"/>
</dbReference>
<keyword evidence="5" id="KW-0378">Hydrolase</keyword>
<dbReference type="InterPro" id="IPR014718">
    <property type="entry name" value="GH-type_carb-bd"/>
</dbReference>
<feature type="domain" description="Glycosyl-hydrolase 97 C-terminal oligomerisation" evidence="4">
    <location>
        <begin position="575"/>
        <end position="676"/>
    </location>
</feature>
<evidence type="ECO:0000313" key="6">
    <source>
        <dbReference type="Proteomes" id="UP000249842"/>
    </source>
</evidence>
<dbReference type="OrthoDB" id="57532at2"/>
<keyword evidence="6" id="KW-1185">Reference proteome</keyword>
<dbReference type="PANTHER" id="PTHR35803">
    <property type="entry name" value="GLUCAN 1,4-ALPHA-GLUCOSIDASE SUSB-RELATED"/>
    <property type="match status" value="1"/>
</dbReference>
<sequence>MTFLIPLCRLLFIGLLLAATPALAATPIHASSPGDVLTVEVSTDGDGRASYAISRLGKPVIAPSKLGFLFVDAPKFDRSLVASDLGRRSVDETWEQPWGEWRHIRNSFNELRVGLTEIGGLKRRIDVVFRLYDDGVGFRYEFPDQPQLKTVKIGEELTEFVMAQPGEAWWNTAFEWDREEYLYNRTRIEEVGLAQTPMTVRFADGLHVAIHEAALVDYSGMNLARVEGRRFKAALTPSVGDAKVTRTAPFPTPWRTLQIADSAGGLYMSNLILNLNEPNKLGDVSWFKPTKFVGIWWDMHLDKKTWSTGPRHGATTAETLRYIDFAAAHGFGGVLVEGWNKGWDGEWFGHGDEFSFTEPAADFDLKKVTAYARSKGVQLIGHHETGANAARYESQMDAAFALDEQLGISTVKTGYVSDAAQAQVIGLDGKPHLTWHESQDMARHYLKVVEAAARHHVAIDTHEPIKDTGLRRTYPNWVSGEGARGQEYNAWGNPGNPPEHETNLVFTRMLRGPMDFTPGVFGMKTRSPDGVPTTWAKQLALYVVLYSPVQMAADRIENYEANPKPFKFIEEVPTDWSDTRVLNGEVGDFVTIARKDRKSDDWYLGSISDEFGRALTVQLGFLDPGRRYRAEIYRDGPGADWKKAPSDIVIEQRQVTAADTLTLRLAPGGGQAIRFTPIDGGRRLRGPERPAKPRP</sequence>
<feature type="domain" description="Glycosyl-hydrolase 97 catalytic" evidence="2">
    <location>
        <begin position="296"/>
        <end position="483"/>
    </location>
</feature>
<feature type="signal peptide" evidence="1">
    <location>
        <begin position="1"/>
        <end position="24"/>
    </location>
</feature>
<organism evidence="5 6">
    <name type="scientific">Phenylobacterium hankyongense</name>
    <dbReference type="NCBI Taxonomy" id="1813876"/>
    <lineage>
        <taxon>Bacteria</taxon>
        <taxon>Pseudomonadati</taxon>
        <taxon>Pseudomonadota</taxon>
        <taxon>Alphaproteobacteria</taxon>
        <taxon>Caulobacterales</taxon>
        <taxon>Caulobacteraceae</taxon>
        <taxon>Phenylobacterium</taxon>
    </lineage>
</organism>
<dbReference type="RefSeq" id="WP_111455602.1">
    <property type="nucleotide sequence ID" value="NZ_QFYP01000001.1"/>
</dbReference>
<proteinExistence type="predicted"/>
<dbReference type="Gene3D" id="2.70.98.10">
    <property type="match status" value="1"/>
</dbReference>
<dbReference type="InterPro" id="IPR019563">
    <property type="entry name" value="GH97_catalytic"/>
</dbReference>
<gene>
    <name evidence="5" type="ORF">DJ021_00140</name>
</gene>
<evidence type="ECO:0000259" key="4">
    <source>
        <dbReference type="Pfam" id="PF14509"/>
    </source>
</evidence>
<dbReference type="EMBL" id="QFYP01000001">
    <property type="protein sequence ID" value="RAK58330.1"/>
    <property type="molecule type" value="Genomic_DNA"/>
</dbReference>
<reference evidence="6" key="1">
    <citation type="submission" date="2018-05" db="EMBL/GenBank/DDBJ databases">
        <authorList>
            <person name="Li X."/>
        </authorList>
    </citation>
    <scope>NUCLEOTIDE SEQUENCE [LARGE SCALE GENOMIC DNA]</scope>
    <source>
        <strain evidence="6">HKS-05</strain>
    </source>
</reference>
<accession>A0A328ATN3</accession>
<evidence type="ECO:0000259" key="3">
    <source>
        <dbReference type="Pfam" id="PF14508"/>
    </source>
</evidence>
<dbReference type="InterPro" id="IPR029483">
    <property type="entry name" value="GH97_C"/>
</dbReference>
<evidence type="ECO:0000259" key="2">
    <source>
        <dbReference type="Pfam" id="PF10566"/>
    </source>
</evidence>
<dbReference type="InterPro" id="IPR013785">
    <property type="entry name" value="Aldolase_TIM"/>
</dbReference>
<dbReference type="InterPro" id="IPR052720">
    <property type="entry name" value="Glycosyl_hydrolase_97"/>
</dbReference>
<comment type="caution">
    <text evidence="5">The sequence shown here is derived from an EMBL/GenBank/DDBJ whole genome shotgun (WGS) entry which is preliminary data.</text>
</comment>
<dbReference type="GO" id="GO:0030246">
    <property type="term" value="F:carbohydrate binding"/>
    <property type="evidence" value="ECO:0007669"/>
    <property type="project" value="InterPro"/>
</dbReference>
<dbReference type="Pfam" id="PF14508">
    <property type="entry name" value="GH97_N"/>
    <property type="match status" value="1"/>
</dbReference>
<feature type="domain" description="Glycosyl-hydrolase 97 N-terminal" evidence="3">
    <location>
        <begin position="31"/>
        <end position="278"/>
    </location>
</feature>
<evidence type="ECO:0000256" key="1">
    <source>
        <dbReference type="SAM" id="SignalP"/>
    </source>
</evidence>
<dbReference type="Gene3D" id="3.20.20.70">
    <property type="entry name" value="Aldolase class I"/>
    <property type="match status" value="1"/>
</dbReference>
<keyword evidence="1" id="KW-0732">Signal</keyword>
<protein>
    <submittedName>
        <fullName evidence="5">Glycoside hydrolase family 97 protein</fullName>
    </submittedName>
</protein>
<dbReference type="SUPFAM" id="SSF51445">
    <property type="entry name" value="(Trans)glycosidases"/>
    <property type="match status" value="1"/>
</dbReference>
<dbReference type="Pfam" id="PF10566">
    <property type="entry name" value="Glyco_hydro_97"/>
    <property type="match status" value="1"/>
</dbReference>
<dbReference type="InterPro" id="IPR029486">
    <property type="entry name" value="GH97_N"/>
</dbReference>